<accession>A0A5B8I7A0</accession>
<dbReference type="OrthoDB" id="54411at2"/>
<dbReference type="AlphaFoldDB" id="A0A5B8I7A0"/>
<proteinExistence type="predicted"/>
<keyword evidence="1" id="KW-1133">Transmembrane helix</keyword>
<keyword evidence="1" id="KW-0812">Transmembrane</keyword>
<reference evidence="2 3" key="1">
    <citation type="submission" date="2019-07" db="EMBL/GenBank/DDBJ databases">
        <title>Litoreibacter alkalisoli sp. nov., isolated from saline-alkaline soil.</title>
        <authorList>
            <person name="Wang S."/>
            <person name="Xu L."/>
            <person name="Xing Y.-T."/>
            <person name="Sun J.-Q."/>
        </authorList>
    </citation>
    <scope>NUCLEOTIDE SEQUENCE [LARGE SCALE GENOMIC DNA]</scope>
    <source>
        <strain evidence="2 3">LN3S51</strain>
    </source>
</reference>
<evidence type="ECO:0000256" key="1">
    <source>
        <dbReference type="SAM" id="Phobius"/>
    </source>
</evidence>
<keyword evidence="3" id="KW-1185">Reference proteome</keyword>
<gene>
    <name evidence="2" type="ORF">FPZ52_07130</name>
</gene>
<sequence length="585" mass="64457">MGGNQPYDLKPVTAAFTATEKELVQNELQNILGSNQFANAPIVRTFLEYVTNEHIAGRDDHLKAYTIATEAFGRSVDFDPSSDTIVRTTAGRVRNALKAYYDAREATSGVEISLPKGGYVPSIEFRDVQEAPGSDRTDGSSSFRSTFLRPGVLIACCLFAMVAIALVVIFLRQTGERPLSGNVVINVQPTEHVGSDLEALAKEIDLRLSPALSRIRLARISPPSSIPGTNDPAPSTDDDDIVFTLKTSIAGVSPPELRWQLVDPESGFLLWASSEPLSGTSSDTIERDIYKVSFQILGENGAVPLALERYHGELFTNQACLSRAQLMRAVENATVYPEMRECLERTVERFPNDAAAWAILSTFYAVRTRYYGAEEPEERLKLIERAERAAAKAEELAPHAYLTKVALMQLALSQQRIRAFDELQEHIRAKYPGNIHLELRIASRLTRLGRGSEALEIYRKAEEDWGINLSSNFADIALAHFVEGDHESAYRLMSRSTSNQLFVLLVKVAIMGKLGLEEDAAPIVEKLVATHPDIREAFYPWFSGLNWVDPLLADLADGLAKAGLVVKADQLASDKSGHLQAEAPL</sequence>
<dbReference type="KEGG" id="lit:FPZ52_07130"/>
<keyword evidence="1" id="KW-0472">Membrane</keyword>
<protein>
    <submittedName>
        <fullName evidence="2">Tetratricopeptide repeat protein</fullName>
    </submittedName>
</protein>
<dbReference type="EMBL" id="CP042261">
    <property type="protein sequence ID" value="QDY69419.1"/>
    <property type="molecule type" value="Genomic_DNA"/>
</dbReference>
<dbReference type="RefSeq" id="WP_146364798.1">
    <property type="nucleotide sequence ID" value="NZ_CP042261.1"/>
</dbReference>
<dbReference type="InterPro" id="IPR011990">
    <property type="entry name" value="TPR-like_helical_dom_sf"/>
</dbReference>
<dbReference type="Gene3D" id="1.25.40.10">
    <property type="entry name" value="Tetratricopeptide repeat domain"/>
    <property type="match status" value="1"/>
</dbReference>
<dbReference type="SUPFAM" id="SSF48452">
    <property type="entry name" value="TPR-like"/>
    <property type="match status" value="2"/>
</dbReference>
<organism evidence="2 3">
    <name type="scientific">Qingshengfaniella alkalisoli</name>
    <dbReference type="NCBI Taxonomy" id="2599296"/>
    <lineage>
        <taxon>Bacteria</taxon>
        <taxon>Pseudomonadati</taxon>
        <taxon>Pseudomonadota</taxon>
        <taxon>Alphaproteobacteria</taxon>
        <taxon>Rhodobacterales</taxon>
        <taxon>Paracoccaceae</taxon>
        <taxon>Qingshengfaniella</taxon>
    </lineage>
</organism>
<evidence type="ECO:0000313" key="2">
    <source>
        <dbReference type="EMBL" id="QDY69419.1"/>
    </source>
</evidence>
<dbReference type="Proteomes" id="UP000318483">
    <property type="component" value="Chromosome"/>
</dbReference>
<name>A0A5B8I7A0_9RHOB</name>
<evidence type="ECO:0000313" key="3">
    <source>
        <dbReference type="Proteomes" id="UP000318483"/>
    </source>
</evidence>
<feature type="transmembrane region" description="Helical" evidence="1">
    <location>
        <begin position="151"/>
        <end position="171"/>
    </location>
</feature>